<gene>
    <name evidence="2" type="ORF">EHS25_002070</name>
</gene>
<feature type="region of interest" description="Disordered" evidence="1">
    <location>
        <begin position="764"/>
        <end position="791"/>
    </location>
</feature>
<dbReference type="EMBL" id="RSCD01000013">
    <property type="protein sequence ID" value="RSH89520.1"/>
    <property type="molecule type" value="Genomic_DNA"/>
</dbReference>
<evidence type="ECO:0000313" key="2">
    <source>
        <dbReference type="EMBL" id="RSH89520.1"/>
    </source>
</evidence>
<proteinExistence type="predicted"/>
<feature type="region of interest" description="Disordered" evidence="1">
    <location>
        <begin position="91"/>
        <end position="211"/>
    </location>
</feature>
<feature type="region of interest" description="Disordered" evidence="1">
    <location>
        <begin position="585"/>
        <end position="613"/>
    </location>
</feature>
<feature type="compositionally biased region" description="Polar residues" evidence="1">
    <location>
        <begin position="269"/>
        <end position="291"/>
    </location>
</feature>
<name>A0A427YEL2_9TREE</name>
<feature type="compositionally biased region" description="Basic and acidic residues" evidence="1">
    <location>
        <begin position="296"/>
        <end position="305"/>
    </location>
</feature>
<feature type="compositionally biased region" description="Polar residues" evidence="1">
    <location>
        <begin position="60"/>
        <end position="69"/>
    </location>
</feature>
<feature type="compositionally biased region" description="Polar residues" evidence="1">
    <location>
        <begin position="130"/>
        <end position="146"/>
    </location>
</feature>
<accession>A0A427YEL2</accession>
<reference evidence="2 3" key="1">
    <citation type="submission" date="2018-11" db="EMBL/GenBank/DDBJ databases">
        <title>Genome sequence of Saitozyma podzolica DSM 27192.</title>
        <authorList>
            <person name="Aliyu H."/>
            <person name="Gorte O."/>
            <person name="Ochsenreither K."/>
        </authorList>
    </citation>
    <scope>NUCLEOTIDE SEQUENCE [LARGE SCALE GENOMIC DNA]</scope>
    <source>
        <strain evidence="2 3">DSM 27192</strain>
    </source>
</reference>
<organism evidence="2 3">
    <name type="scientific">Saitozyma podzolica</name>
    <dbReference type="NCBI Taxonomy" id="1890683"/>
    <lineage>
        <taxon>Eukaryota</taxon>
        <taxon>Fungi</taxon>
        <taxon>Dikarya</taxon>
        <taxon>Basidiomycota</taxon>
        <taxon>Agaricomycotina</taxon>
        <taxon>Tremellomycetes</taxon>
        <taxon>Tremellales</taxon>
        <taxon>Trimorphomycetaceae</taxon>
        <taxon>Saitozyma</taxon>
    </lineage>
</organism>
<protein>
    <submittedName>
        <fullName evidence="2">Uncharacterized protein</fullName>
    </submittedName>
</protein>
<feature type="region of interest" description="Disordered" evidence="1">
    <location>
        <begin position="386"/>
        <end position="428"/>
    </location>
</feature>
<feature type="compositionally biased region" description="Low complexity" evidence="1">
    <location>
        <begin position="171"/>
        <end position="193"/>
    </location>
</feature>
<dbReference type="Proteomes" id="UP000279259">
    <property type="component" value="Unassembled WGS sequence"/>
</dbReference>
<dbReference type="AlphaFoldDB" id="A0A427YEL2"/>
<feature type="region of interest" description="Disordered" evidence="1">
    <location>
        <begin position="511"/>
        <end position="543"/>
    </location>
</feature>
<feature type="compositionally biased region" description="Low complexity" evidence="1">
    <location>
        <begin position="26"/>
        <end position="35"/>
    </location>
</feature>
<feature type="compositionally biased region" description="Basic and acidic residues" evidence="1">
    <location>
        <begin position="764"/>
        <end position="774"/>
    </location>
</feature>
<keyword evidence="3" id="KW-1185">Reference proteome</keyword>
<sequence length="1081" mass="117720">MASSPSRCTRETLPRPTFDPFSSFGLPPNSALSSLPPLPDTPRQEKRSFAPGTFDPPASARSNRTNTMKVSRHERMGDLAGMLGDNAVDVDDNVNIGGQALDVGSDTRRPAQDTGSKRDLFSPPKYPVLSTRQSSINLARTQTTPYKRSPSKHTSHLTPAKIPLPLSPQAHPTTLHLPPSPSPNKSSAKSPAPRVGYANEAGSPSHRSVSGSFQLPVIPDVSLLGDMTLPAGRESLGSDVFDLGIAALRPRPTNLPEEDEMGYAKSMVGGSTTPTRATGVGKTSATPTRTHPPSAARHEGGGGRRLDESTLLPSTPAGMVDLLSSTNALYRVPPPWIPSNSTRSTDTVHATSFVDPSTILPRSVTIGRIAEPAPAAIAAPPAPSITISKSSSQRTFPASLSSSSLTSVGEEPGDQQAPFTSKGNESALFPVSPARHRHLLSDDEQLLHEAPIDGPSIYLPQLRRTPVDVGEGDKSTLFPVSPQKYRHLLADNEQLTHETPMDEASLLMPPPRIPAPSSSFPSSRQETSISASTGPSHLDKSAMFPTSPAKWRHLLSDEEQLVRETPFPLEGASVVLPPPSRYTAMTSRTAPSPVKAKPILSRQGSPQKVRSSPVKLPFGSYTSGNMAGGDATLDVEEMMARMSKPKRPSGTEESFIDLLHADHTLDDIDGPIGDESFLPAGLRPLPLPRSKSMPGIALARSPTKSSAPPKISPSKTMTFAQDCCLELCHLYHYGNTWGVANPEYCRTAHDRDPEDLPFGRQRAHAEERVDEDPRSASADPAHEPASPVGSRRTRKVKVHVLWFAVYRYRHRYRDRDEAIYGAAYRYVWSVIGAKFERCLASSTNSRGLGPSGVLPYGTSPEPSDYFQALQSAFGRPDSPVRLQRRVSSHWPQRRFAQEQELQTSCPTRDPNHHEHEDVRRRRIIRDEPRPASHGRFLCGFLHYTKIYRESVIGTDRFSEQEDGGRDDVDQVKSAFHSCVDGQPLVLEQIAGHYFFILLIDLDENFDFSDRRCWQSACGVKQTWKPYWASSAERENSHSGGEQELDFDCASGTVRAVGACAAESWRIYHHVVGTGGAEGEAG</sequence>
<comment type="caution">
    <text evidence="2">The sequence shown here is derived from an EMBL/GenBank/DDBJ whole genome shotgun (WGS) entry which is preliminary data.</text>
</comment>
<feature type="region of interest" description="Disordered" evidence="1">
    <location>
        <begin position="1"/>
        <end position="77"/>
    </location>
</feature>
<feature type="region of interest" description="Disordered" evidence="1">
    <location>
        <begin position="267"/>
        <end position="305"/>
    </location>
</feature>
<dbReference type="STRING" id="1890683.A0A427YEL2"/>
<evidence type="ECO:0000256" key="1">
    <source>
        <dbReference type="SAM" id="MobiDB-lite"/>
    </source>
</evidence>
<feature type="compositionally biased region" description="Polar residues" evidence="1">
    <location>
        <begin position="516"/>
        <end position="535"/>
    </location>
</feature>
<feature type="compositionally biased region" description="Basic and acidic residues" evidence="1">
    <location>
        <begin position="105"/>
        <end position="120"/>
    </location>
</feature>
<dbReference type="OrthoDB" id="2564956at2759"/>
<evidence type="ECO:0000313" key="3">
    <source>
        <dbReference type="Proteomes" id="UP000279259"/>
    </source>
</evidence>